<comment type="caution">
    <text evidence="1">The sequence shown here is derived from an EMBL/GenBank/DDBJ whole genome shotgun (WGS) entry which is preliminary data.</text>
</comment>
<dbReference type="InterPro" id="IPR029052">
    <property type="entry name" value="Metallo-depent_PP-like"/>
</dbReference>
<dbReference type="EMBL" id="JAIPUX010001232">
    <property type="protein sequence ID" value="KAH0625191.1"/>
    <property type="molecule type" value="Genomic_DNA"/>
</dbReference>
<evidence type="ECO:0000313" key="2">
    <source>
        <dbReference type="Proteomes" id="UP000826234"/>
    </source>
</evidence>
<gene>
    <name evidence="1" type="ORF">JD844_033412</name>
</gene>
<dbReference type="PANTHER" id="PTHR10139:SF1">
    <property type="entry name" value="DOUBLE-STRAND BREAK REPAIR PROTEIN MRE11"/>
    <property type="match status" value="1"/>
</dbReference>
<dbReference type="SUPFAM" id="SSF56300">
    <property type="entry name" value="Metallo-dependent phosphatases"/>
    <property type="match status" value="1"/>
</dbReference>
<name>A0ABQ7T6W3_PHRPL</name>
<dbReference type="Proteomes" id="UP000826234">
    <property type="component" value="Unassembled WGS sequence"/>
</dbReference>
<protein>
    <submittedName>
        <fullName evidence="1">Uncharacterized protein</fullName>
    </submittedName>
</protein>
<evidence type="ECO:0000313" key="1">
    <source>
        <dbReference type="EMBL" id="KAH0625191.1"/>
    </source>
</evidence>
<reference evidence="1 2" key="1">
    <citation type="journal article" date="2022" name="Gigascience">
        <title>A chromosome-level genome assembly and annotation of the desert horned lizard, Phrynosoma platyrhinos, provides insight into chromosomal rearrangements among reptiles.</title>
        <authorList>
            <person name="Koochekian N."/>
            <person name="Ascanio A."/>
            <person name="Farleigh K."/>
            <person name="Card D.C."/>
            <person name="Schield D.R."/>
            <person name="Castoe T.A."/>
            <person name="Jezkova T."/>
        </authorList>
    </citation>
    <scope>NUCLEOTIDE SEQUENCE [LARGE SCALE GENOMIC DNA]</scope>
    <source>
        <strain evidence="1">NK-2021</strain>
    </source>
</reference>
<keyword evidence="2" id="KW-1185">Reference proteome</keyword>
<accession>A0ABQ7T6W3</accession>
<feature type="non-terminal residue" evidence="1">
    <location>
        <position position="1"/>
    </location>
</feature>
<organism evidence="1 2">
    <name type="scientific">Phrynosoma platyrhinos</name>
    <name type="common">Desert horned lizard</name>
    <dbReference type="NCBI Taxonomy" id="52577"/>
    <lineage>
        <taxon>Eukaryota</taxon>
        <taxon>Metazoa</taxon>
        <taxon>Chordata</taxon>
        <taxon>Craniata</taxon>
        <taxon>Vertebrata</taxon>
        <taxon>Euteleostomi</taxon>
        <taxon>Lepidosauria</taxon>
        <taxon>Squamata</taxon>
        <taxon>Bifurcata</taxon>
        <taxon>Unidentata</taxon>
        <taxon>Episquamata</taxon>
        <taxon>Toxicofera</taxon>
        <taxon>Iguania</taxon>
        <taxon>Phrynosomatidae</taxon>
        <taxon>Phrynosomatinae</taxon>
        <taxon>Phrynosoma</taxon>
    </lineage>
</organism>
<proteinExistence type="predicted"/>
<dbReference type="PANTHER" id="PTHR10139">
    <property type="entry name" value="DOUBLE-STRAND BREAK REPAIR PROTEIN MRE11"/>
    <property type="match status" value="1"/>
</dbReference>
<sequence length="93" mass="10363">VLTSDLLFDLSAFDSTVEFPGETTLWIASVAVEMSPPTSMDQEEKDTFKILVATDIHLGYLEKDAARGNDTFVTFGEILKLAQDHEASRFYTI</sequence>
<dbReference type="Gene3D" id="3.60.21.10">
    <property type="match status" value="1"/>
</dbReference>